<dbReference type="Pfam" id="PF13410">
    <property type="entry name" value="GST_C_2"/>
    <property type="match status" value="1"/>
</dbReference>
<evidence type="ECO:0000313" key="2">
    <source>
        <dbReference type="EMBL" id="GLK68344.1"/>
    </source>
</evidence>
<dbReference type="InterPro" id="IPR004045">
    <property type="entry name" value="Glutathione_S-Trfase_N"/>
</dbReference>
<dbReference type="InterPro" id="IPR036282">
    <property type="entry name" value="Glutathione-S-Trfase_C_sf"/>
</dbReference>
<gene>
    <name evidence="2" type="primary">gstA</name>
    <name evidence="2" type="ORF">GCM10008179_19820</name>
</gene>
<reference evidence="2" key="1">
    <citation type="journal article" date="2014" name="Int. J. Syst. Evol. Microbiol.">
        <title>Complete genome sequence of Corynebacterium casei LMG S-19264T (=DSM 44701T), isolated from a smear-ripened cheese.</title>
        <authorList>
            <consortium name="US DOE Joint Genome Institute (JGI-PGF)"/>
            <person name="Walter F."/>
            <person name="Albersmeier A."/>
            <person name="Kalinowski J."/>
            <person name="Ruckert C."/>
        </authorList>
    </citation>
    <scope>NUCLEOTIDE SEQUENCE</scope>
    <source>
        <strain evidence="2">VKM B-2347</strain>
    </source>
</reference>
<dbReference type="PANTHER" id="PTHR44051:SF21">
    <property type="entry name" value="GLUTATHIONE S-TRANSFERASE FAMILY PROTEIN"/>
    <property type="match status" value="1"/>
</dbReference>
<dbReference type="CDD" id="cd03046">
    <property type="entry name" value="GST_N_GTT1_like"/>
    <property type="match status" value="1"/>
</dbReference>
<dbReference type="InterPro" id="IPR040079">
    <property type="entry name" value="Glutathione_S-Trfase"/>
</dbReference>
<name>A0A9W6J2T3_9HYPH</name>
<organism evidence="2 3">
    <name type="scientific">Hansschlegelia plantiphila</name>
    <dbReference type="NCBI Taxonomy" id="374655"/>
    <lineage>
        <taxon>Bacteria</taxon>
        <taxon>Pseudomonadati</taxon>
        <taxon>Pseudomonadota</taxon>
        <taxon>Alphaproteobacteria</taxon>
        <taxon>Hyphomicrobiales</taxon>
        <taxon>Methylopilaceae</taxon>
        <taxon>Hansschlegelia</taxon>
    </lineage>
</organism>
<dbReference type="SFLD" id="SFLDG01150">
    <property type="entry name" value="Main.1:_Beta-like"/>
    <property type="match status" value="1"/>
</dbReference>
<dbReference type="PROSITE" id="PS50404">
    <property type="entry name" value="GST_NTER"/>
    <property type="match status" value="1"/>
</dbReference>
<dbReference type="SUPFAM" id="SSF52833">
    <property type="entry name" value="Thioredoxin-like"/>
    <property type="match status" value="1"/>
</dbReference>
<dbReference type="Gene3D" id="3.40.30.10">
    <property type="entry name" value="Glutaredoxin"/>
    <property type="match status" value="1"/>
</dbReference>
<protein>
    <submittedName>
        <fullName evidence="2">Glutathione S-transferase</fullName>
    </submittedName>
</protein>
<comment type="caution">
    <text evidence="2">The sequence shown here is derived from an EMBL/GenBank/DDBJ whole genome shotgun (WGS) entry which is preliminary data.</text>
</comment>
<dbReference type="PANTHER" id="PTHR44051">
    <property type="entry name" value="GLUTATHIONE S-TRANSFERASE-RELATED"/>
    <property type="match status" value="1"/>
</dbReference>
<dbReference type="SFLD" id="SFLDG00358">
    <property type="entry name" value="Main_(cytGST)"/>
    <property type="match status" value="1"/>
</dbReference>
<evidence type="ECO:0000259" key="1">
    <source>
        <dbReference type="PROSITE" id="PS50404"/>
    </source>
</evidence>
<dbReference type="SUPFAM" id="SSF47616">
    <property type="entry name" value="GST C-terminal domain-like"/>
    <property type="match status" value="1"/>
</dbReference>
<dbReference type="Proteomes" id="UP001143372">
    <property type="component" value="Unassembled WGS sequence"/>
</dbReference>
<dbReference type="RefSeq" id="WP_271168590.1">
    <property type="nucleotide sequence ID" value="NZ_BSFI01000008.1"/>
</dbReference>
<reference evidence="2" key="2">
    <citation type="submission" date="2023-01" db="EMBL/GenBank/DDBJ databases">
        <authorList>
            <person name="Sun Q."/>
            <person name="Evtushenko L."/>
        </authorList>
    </citation>
    <scope>NUCLEOTIDE SEQUENCE</scope>
    <source>
        <strain evidence="2">VKM B-2347</strain>
    </source>
</reference>
<evidence type="ECO:0000313" key="3">
    <source>
        <dbReference type="Proteomes" id="UP001143372"/>
    </source>
</evidence>
<dbReference type="AlphaFoldDB" id="A0A9W6J2T3"/>
<sequence>MAPARFVLHHNPRSRSQRIRWLLEEIGEPYEIVAVDLEAGEHKRPAFLALNPDGKLPTLIDRGPDGASAVVVTESSAILLHVADAYPEAGLAPLPGTLERGRYLTWVCYAAAGLEPALADLVFPRAAPPPPMAIGWPTFDKALARVLAAVEPGPWLLGETFSAADVMVGALLGWIVSWGKLPEPERFAGYLGRLAARPAYARAYGA</sequence>
<accession>A0A9W6J2T3</accession>
<dbReference type="EMBL" id="BSFI01000008">
    <property type="protein sequence ID" value="GLK68344.1"/>
    <property type="molecule type" value="Genomic_DNA"/>
</dbReference>
<dbReference type="Pfam" id="PF02798">
    <property type="entry name" value="GST_N"/>
    <property type="match status" value="1"/>
</dbReference>
<keyword evidence="3" id="KW-1185">Reference proteome</keyword>
<feature type="domain" description="GST N-terminal" evidence="1">
    <location>
        <begin position="3"/>
        <end position="90"/>
    </location>
</feature>
<dbReference type="SFLD" id="SFLDS00019">
    <property type="entry name" value="Glutathione_Transferase_(cytos"/>
    <property type="match status" value="1"/>
</dbReference>
<dbReference type="Gene3D" id="1.20.1050.10">
    <property type="match status" value="1"/>
</dbReference>
<dbReference type="InterPro" id="IPR036249">
    <property type="entry name" value="Thioredoxin-like_sf"/>
</dbReference>
<proteinExistence type="predicted"/>